<evidence type="ECO:0000313" key="2">
    <source>
        <dbReference type="Proteomes" id="UP000053927"/>
    </source>
</evidence>
<dbReference type="Proteomes" id="UP000053927">
    <property type="component" value="Unassembled WGS sequence"/>
</dbReference>
<evidence type="ECO:0000313" key="1">
    <source>
        <dbReference type="EMBL" id="EIM78995.1"/>
    </source>
</evidence>
<name>R7RW46_STEHR</name>
<keyword evidence="2" id="KW-1185">Reference proteome</keyword>
<sequence length="127" mass="14293">MNTQQYKAEALKHLLHGGTALGIGRSEEPESLWDNPTLYSQIFPWLFPYGKGGIGHALAKNKIEDHTRKGQLLLYHDKRFQIDPMFPLVALNHEQIKQCAQAGSLLTNKANFNSVADRLVNLDQPTL</sequence>
<feature type="non-terminal residue" evidence="1">
    <location>
        <position position="127"/>
    </location>
</feature>
<dbReference type="RefSeq" id="XP_007311909.1">
    <property type="nucleotide sequence ID" value="XM_007311847.1"/>
</dbReference>
<proteinExistence type="predicted"/>
<accession>R7RW46</accession>
<organism evidence="1 2">
    <name type="scientific">Stereum hirsutum (strain FP-91666)</name>
    <name type="common">White-rot fungus</name>
    <dbReference type="NCBI Taxonomy" id="721885"/>
    <lineage>
        <taxon>Eukaryota</taxon>
        <taxon>Fungi</taxon>
        <taxon>Dikarya</taxon>
        <taxon>Basidiomycota</taxon>
        <taxon>Agaricomycotina</taxon>
        <taxon>Agaricomycetes</taxon>
        <taxon>Russulales</taxon>
        <taxon>Stereaceae</taxon>
        <taxon>Stereum</taxon>
    </lineage>
</organism>
<dbReference type="AlphaFoldDB" id="R7RW46"/>
<dbReference type="OMA" id="KNICAMR"/>
<dbReference type="KEGG" id="shs:STEHIDRAFT_42438"/>
<dbReference type="EMBL" id="JH687464">
    <property type="protein sequence ID" value="EIM78995.1"/>
    <property type="molecule type" value="Genomic_DNA"/>
</dbReference>
<dbReference type="GeneID" id="18804647"/>
<dbReference type="OrthoDB" id="3254930at2759"/>
<protein>
    <submittedName>
        <fullName evidence="1">Uncharacterized protein</fullName>
    </submittedName>
</protein>
<reference evidence="2" key="1">
    <citation type="journal article" date="2012" name="Science">
        <title>The Paleozoic origin of enzymatic lignin decomposition reconstructed from 31 fungal genomes.</title>
        <authorList>
            <person name="Floudas D."/>
            <person name="Binder M."/>
            <person name="Riley R."/>
            <person name="Barry K."/>
            <person name="Blanchette R.A."/>
            <person name="Henrissat B."/>
            <person name="Martinez A.T."/>
            <person name="Otillar R."/>
            <person name="Spatafora J.W."/>
            <person name="Yadav J.S."/>
            <person name="Aerts A."/>
            <person name="Benoit I."/>
            <person name="Boyd A."/>
            <person name="Carlson A."/>
            <person name="Copeland A."/>
            <person name="Coutinho P.M."/>
            <person name="de Vries R.P."/>
            <person name="Ferreira P."/>
            <person name="Findley K."/>
            <person name="Foster B."/>
            <person name="Gaskell J."/>
            <person name="Glotzer D."/>
            <person name="Gorecki P."/>
            <person name="Heitman J."/>
            <person name="Hesse C."/>
            <person name="Hori C."/>
            <person name="Igarashi K."/>
            <person name="Jurgens J.A."/>
            <person name="Kallen N."/>
            <person name="Kersten P."/>
            <person name="Kohler A."/>
            <person name="Kuees U."/>
            <person name="Kumar T.K.A."/>
            <person name="Kuo A."/>
            <person name="LaButti K."/>
            <person name="Larrondo L.F."/>
            <person name="Lindquist E."/>
            <person name="Ling A."/>
            <person name="Lombard V."/>
            <person name="Lucas S."/>
            <person name="Lundell T."/>
            <person name="Martin R."/>
            <person name="McLaughlin D.J."/>
            <person name="Morgenstern I."/>
            <person name="Morin E."/>
            <person name="Murat C."/>
            <person name="Nagy L.G."/>
            <person name="Nolan M."/>
            <person name="Ohm R.A."/>
            <person name="Patyshakuliyeva A."/>
            <person name="Rokas A."/>
            <person name="Ruiz-Duenas F.J."/>
            <person name="Sabat G."/>
            <person name="Salamov A."/>
            <person name="Samejima M."/>
            <person name="Schmutz J."/>
            <person name="Slot J.C."/>
            <person name="St John F."/>
            <person name="Stenlid J."/>
            <person name="Sun H."/>
            <person name="Sun S."/>
            <person name="Syed K."/>
            <person name="Tsang A."/>
            <person name="Wiebenga A."/>
            <person name="Young D."/>
            <person name="Pisabarro A."/>
            <person name="Eastwood D.C."/>
            <person name="Martin F."/>
            <person name="Cullen D."/>
            <person name="Grigoriev I.V."/>
            <person name="Hibbett D.S."/>
        </authorList>
    </citation>
    <scope>NUCLEOTIDE SEQUENCE [LARGE SCALE GENOMIC DNA]</scope>
    <source>
        <strain evidence="2">FP-91666</strain>
    </source>
</reference>
<gene>
    <name evidence="1" type="ORF">STEHIDRAFT_42438</name>
</gene>